<comment type="caution">
    <text evidence="1">The sequence shown here is derived from an EMBL/GenBank/DDBJ whole genome shotgun (WGS) entry which is preliminary data.</text>
</comment>
<organism evidence="1">
    <name type="scientific">Hexamita inflata</name>
    <dbReference type="NCBI Taxonomy" id="28002"/>
    <lineage>
        <taxon>Eukaryota</taxon>
        <taxon>Metamonada</taxon>
        <taxon>Diplomonadida</taxon>
        <taxon>Hexamitidae</taxon>
        <taxon>Hexamitinae</taxon>
        <taxon>Hexamita</taxon>
    </lineage>
</organism>
<keyword evidence="3" id="KW-1185">Reference proteome</keyword>
<dbReference type="AlphaFoldDB" id="A0AA86QNP1"/>
<evidence type="ECO:0000313" key="1">
    <source>
        <dbReference type="EMBL" id="CAI9957513.1"/>
    </source>
</evidence>
<dbReference type="EMBL" id="CAXDID020000050">
    <property type="protein sequence ID" value="CAL6005122.1"/>
    <property type="molecule type" value="Genomic_DNA"/>
</dbReference>
<proteinExistence type="predicted"/>
<accession>A0AA86QNP1</accession>
<reference evidence="2 3" key="2">
    <citation type="submission" date="2024-07" db="EMBL/GenBank/DDBJ databases">
        <authorList>
            <person name="Akdeniz Z."/>
        </authorList>
    </citation>
    <scope>NUCLEOTIDE SEQUENCE [LARGE SCALE GENOMIC DNA]</scope>
</reference>
<protein>
    <submittedName>
        <fullName evidence="1">Uncharacterized protein</fullName>
    </submittedName>
</protein>
<reference evidence="1" key="1">
    <citation type="submission" date="2023-06" db="EMBL/GenBank/DDBJ databases">
        <authorList>
            <person name="Kurt Z."/>
        </authorList>
    </citation>
    <scope>NUCLEOTIDE SEQUENCE</scope>
</reference>
<sequence>MLNETNWVVQEYYKYVPASANFKAYYICKRCSKYKVFEKDKHLGNMVKHQTSVHSQYHSPKEEYKQYTLKFTIDKQMDDSAAEFNMRMYTQSKELLKDMALLDLALFKLEDPAIRALLQKHYGEVPCRNTGMKYMHKLADELEAKMLSTITTEQNAALIIDGFKYGDTHVWAVLYIIAGQPPRYIRTLSKPLPQSALWLAEELIKIIKMLLKNNLRVKAVVADGAEICSCCVKLINGRYKETMYKNDDKAALLTENFKVARIKCIVHCLKLKTYWSRQSLNKSYQTQGFLITKIQTQRLQFRIIKQLCLGCK</sequence>
<gene>
    <name evidence="2" type="ORF">HINF_LOCUS19216</name>
    <name evidence="1" type="ORF">HINF_LOCUS45158</name>
</gene>
<dbReference type="EMBL" id="CATOUU010000889">
    <property type="protein sequence ID" value="CAI9957513.1"/>
    <property type="molecule type" value="Genomic_DNA"/>
</dbReference>
<dbReference type="Proteomes" id="UP001642409">
    <property type="component" value="Unassembled WGS sequence"/>
</dbReference>
<evidence type="ECO:0000313" key="2">
    <source>
        <dbReference type="EMBL" id="CAL6005122.1"/>
    </source>
</evidence>
<evidence type="ECO:0000313" key="3">
    <source>
        <dbReference type="Proteomes" id="UP001642409"/>
    </source>
</evidence>
<name>A0AA86QNP1_9EUKA</name>